<reference evidence="1" key="1">
    <citation type="submission" date="2012-05" db="EMBL/GenBank/DDBJ databases">
        <authorList>
            <person name="Krishnakumar V."/>
            <person name="Cheung F."/>
            <person name="Xiao Y."/>
            <person name="Chan A."/>
            <person name="Moskal W.A."/>
            <person name="Town C.D."/>
        </authorList>
    </citation>
    <scope>NUCLEOTIDE SEQUENCE</scope>
</reference>
<accession>I3T2D6</accession>
<evidence type="ECO:0000313" key="1">
    <source>
        <dbReference type="EMBL" id="AFK46678.1"/>
    </source>
</evidence>
<sequence>MVKIPDPLVTENTPKTFCNSLWTNPRAQPVMHHSPRMELSWKCIEGFLPVYRTPIFQKSYGLGLQNKILIGILRSRVVIPKPFLHM</sequence>
<protein>
    <submittedName>
        <fullName evidence="1">Uncharacterized protein</fullName>
    </submittedName>
</protein>
<organism evidence="1">
    <name type="scientific">Lotus japonicus</name>
    <name type="common">Lotus corniculatus var. japonicus</name>
    <dbReference type="NCBI Taxonomy" id="34305"/>
    <lineage>
        <taxon>Eukaryota</taxon>
        <taxon>Viridiplantae</taxon>
        <taxon>Streptophyta</taxon>
        <taxon>Embryophyta</taxon>
        <taxon>Tracheophyta</taxon>
        <taxon>Spermatophyta</taxon>
        <taxon>Magnoliopsida</taxon>
        <taxon>eudicotyledons</taxon>
        <taxon>Gunneridae</taxon>
        <taxon>Pentapetalae</taxon>
        <taxon>rosids</taxon>
        <taxon>fabids</taxon>
        <taxon>Fabales</taxon>
        <taxon>Fabaceae</taxon>
        <taxon>Papilionoideae</taxon>
        <taxon>50 kb inversion clade</taxon>
        <taxon>NPAAA clade</taxon>
        <taxon>Hologalegina</taxon>
        <taxon>robinioid clade</taxon>
        <taxon>Loteae</taxon>
        <taxon>Lotus</taxon>
    </lineage>
</organism>
<dbReference type="AlphaFoldDB" id="I3T2D6"/>
<proteinExistence type="evidence at transcript level"/>
<dbReference type="EMBL" id="BT146884">
    <property type="protein sequence ID" value="AFK46678.1"/>
    <property type="molecule type" value="mRNA"/>
</dbReference>
<name>I3T2D6_LOTJA</name>